<keyword evidence="23" id="KW-1185">Reference proteome</keyword>
<keyword evidence="12" id="KW-0804">Transcription</keyword>
<name>A0A3M6UCA7_POCDA</name>
<feature type="active site" evidence="19">
    <location>
        <position position="119"/>
    </location>
</feature>
<dbReference type="SMART" id="SM01246">
    <property type="entry name" value="Josephin"/>
    <property type="match status" value="1"/>
</dbReference>
<feature type="active site" description="Nucleophile" evidence="18">
    <location>
        <position position="14"/>
    </location>
</feature>
<keyword evidence="10" id="KW-0788">Thiol protease</keyword>
<dbReference type="GO" id="GO:0005737">
    <property type="term" value="C:cytoplasm"/>
    <property type="evidence" value="ECO:0007669"/>
    <property type="project" value="UniProtKB-SubCell"/>
</dbReference>
<dbReference type="GO" id="GO:0004843">
    <property type="term" value="F:cysteine-type deubiquitinase activity"/>
    <property type="evidence" value="ECO:0007669"/>
    <property type="project" value="UniProtKB-EC"/>
</dbReference>
<keyword evidence="7" id="KW-0677">Repeat</keyword>
<evidence type="ECO:0000256" key="6">
    <source>
        <dbReference type="ARBA" id="ARBA00022670"/>
    </source>
</evidence>
<proteinExistence type="predicted"/>
<dbReference type="Gene3D" id="1.10.287.10">
    <property type="entry name" value="S15/NS1, RNA-binding"/>
    <property type="match status" value="1"/>
</dbReference>
<evidence type="ECO:0000256" key="15">
    <source>
        <dbReference type="ARBA" id="ARBA00063584"/>
    </source>
</evidence>
<evidence type="ECO:0000256" key="10">
    <source>
        <dbReference type="ARBA" id="ARBA00022807"/>
    </source>
</evidence>
<dbReference type="Proteomes" id="UP000275408">
    <property type="component" value="Unassembled WGS sequence"/>
</dbReference>
<dbReference type="STRING" id="46731.A0A3M6UCA7"/>
<feature type="compositionally biased region" description="Polar residues" evidence="20">
    <location>
        <begin position="235"/>
        <end position="263"/>
    </location>
</feature>
<comment type="subcellular location">
    <subcellularLocation>
        <location evidence="3">Cytoplasm</location>
    </subcellularLocation>
    <subcellularLocation>
        <location evidence="2">Nucleus</location>
    </subcellularLocation>
</comment>
<keyword evidence="11" id="KW-0805">Transcription regulation</keyword>
<dbReference type="FunFam" id="1.10.287.10:FF:000018">
    <property type="entry name" value="Ataxin-3 homolog"/>
    <property type="match status" value="1"/>
</dbReference>
<evidence type="ECO:0000256" key="11">
    <source>
        <dbReference type="ARBA" id="ARBA00023015"/>
    </source>
</evidence>
<evidence type="ECO:0000313" key="23">
    <source>
        <dbReference type="Proteomes" id="UP000275408"/>
    </source>
</evidence>
<dbReference type="GO" id="GO:0016579">
    <property type="term" value="P:protein deubiquitination"/>
    <property type="evidence" value="ECO:0007669"/>
    <property type="project" value="InterPro"/>
</dbReference>
<protein>
    <recommendedName>
        <fullName evidence="16">Ataxin-3 homolog</fullName>
        <ecNumber evidence="4">3.4.19.12</ecNumber>
    </recommendedName>
    <alternativeName>
        <fullName evidence="17">Machado-Joseph disease-like protein</fullName>
    </alternativeName>
</protein>
<dbReference type="OrthoDB" id="10063692at2759"/>
<evidence type="ECO:0000313" key="22">
    <source>
        <dbReference type="EMBL" id="RMX51281.1"/>
    </source>
</evidence>
<feature type="active site" evidence="18 19">
    <location>
        <position position="134"/>
    </location>
</feature>
<dbReference type="Gene3D" id="3.90.70.40">
    <property type="match status" value="1"/>
</dbReference>
<evidence type="ECO:0000259" key="21">
    <source>
        <dbReference type="PROSITE" id="PS50957"/>
    </source>
</evidence>
<evidence type="ECO:0000256" key="20">
    <source>
        <dbReference type="SAM" id="MobiDB-lite"/>
    </source>
</evidence>
<evidence type="ECO:0000256" key="1">
    <source>
        <dbReference type="ARBA" id="ARBA00000707"/>
    </source>
</evidence>
<dbReference type="PANTHER" id="PTHR14159:SF0">
    <property type="entry name" value="ATAXIN-3-RELATED"/>
    <property type="match status" value="1"/>
</dbReference>
<organism evidence="22 23">
    <name type="scientific">Pocillopora damicornis</name>
    <name type="common">Cauliflower coral</name>
    <name type="synonym">Millepora damicornis</name>
    <dbReference type="NCBI Taxonomy" id="46731"/>
    <lineage>
        <taxon>Eukaryota</taxon>
        <taxon>Metazoa</taxon>
        <taxon>Cnidaria</taxon>
        <taxon>Anthozoa</taxon>
        <taxon>Hexacorallia</taxon>
        <taxon>Scleractinia</taxon>
        <taxon>Astrocoeniina</taxon>
        <taxon>Pocilloporidae</taxon>
        <taxon>Pocillopora</taxon>
    </lineage>
</organism>
<evidence type="ECO:0000256" key="13">
    <source>
        <dbReference type="ARBA" id="ARBA00023242"/>
    </source>
</evidence>
<reference evidence="22 23" key="1">
    <citation type="journal article" date="2018" name="Sci. Rep.">
        <title>Comparative analysis of the Pocillopora damicornis genome highlights role of immune system in coral evolution.</title>
        <authorList>
            <person name="Cunning R."/>
            <person name="Bay R.A."/>
            <person name="Gillette P."/>
            <person name="Baker A.C."/>
            <person name="Traylor-Knowles N."/>
        </authorList>
    </citation>
    <scope>NUCLEOTIDE SEQUENCE [LARGE SCALE GENOMIC DNA]</scope>
    <source>
        <strain evidence="22">RSMAS</strain>
        <tissue evidence="22">Whole animal</tissue>
    </source>
</reference>
<evidence type="ECO:0000256" key="17">
    <source>
        <dbReference type="ARBA" id="ARBA00082365"/>
    </source>
</evidence>
<dbReference type="Pfam" id="PF02099">
    <property type="entry name" value="Josephin"/>
    <property type="match status" value="1"/>
</dbReference>
<evidence type="ECO:0000256" key="4">
    <source>
        <dbReference type="ARBA" id="ARBA00012759"/>
    </source>
</evidence>
<gene>
    <name evidence="22" type="ORF">pdam_00004708</name>
</gene>
<evidence type="ECO:0000256" key="14">
    <source>
        <dbReference type="ARBA" id="ARBA00060106"/>
    </source>
</evidence>
<dbReference type="AlphaFoldDB" id="A0A3M6UCA7"/>
<evidence type="ECO:0000256" key="3">
    <source>
        <dbReference type="ARBA" id="ARBA00004496"/>
    </source>
</evidence>
<comment type="subunit">
    <text evidence="15">Forms a complex composed of deubiquitinating enzyme atx-3, adapter ubxn-5 and cdc-48.1. Forms a complex composed of deubiquitinating enzyme atx-3, E4 ubiquitin-protein ligase ufd-2 and cdc-48.1. Interacts (via RRDR motif) with cdc-48.1 (via N-terminus) and cdc-48.2 (via N-terminus); the interaction with cdc-48.1 is not required for atx-3 enzymatic activity. Interacts (via C-terminus) with ubxn-5. May interact with ned-8.</text>
</comment>
<evidence type="ECO:0000256" key="12">
    <source>
        <dbReference type="ARBA" id="ARBA00023163"/>
    </source>
</evidence>
<evidence type="ECO:0000256" key="19">
    <source>
        <dbReference type="PROSITE-ProRule" id="PRU00331"/>
    </source>
</evidence>
<evidence type="ECO:0000256" key="5">
    <source>
        <dbReference type="ARBA" id="ARBA00022490"/>
    </source>
</evidence>
<keyword evidence="13" id="KW-0539">Nucleus</keyword>
<dbReference type="PANTHER" id="PTHR14159">
    <property type="entry name" value="ATAXIN-3-RELATED"/>
    <property type="match status" value="1"/>
</dbReference>
<keyword evidence="9 19" id="KW-0378">Hydrolase</keyword>
<evidence type="ECO:0000256" key="7">
    <source>
        <dbReference type="ARBA" id="ARBA00022737"/>
    </source>
</evidence>
<comment type="caution">
    <text evidence="22">The sequence shown here is derived from an EMBL/GenBank/DDBJ whole genome shotgun (WGS) entry which is preliminary data.</text>
</comment>
<comment type="catalytic activity">
    <reaction evidence="1">
        <text>Thiol-dependent hydrolysis of ester, thioester, amide, peptide and isopeptide bonds formed by the C-terminal Gly of ubiquitin (a 76-residue protein attached to proteins as an intracellular targeting signal).</text>
        <dbReference type="EC" id="3.4.19.12"/>
    </reaction>
</comment>
<dbReference type="InterPro" id="IPR033865">
    <property type="entry name" value="Ataxin-3"/>
</dbReference>
<dbReference type="OMA" id="PWRWYNL"/>
<feature type="compositionally biased region" description="Acidic residues" evidence="20">
    <location>
        <begin position="269"/>
        <end position="281"/>
    </location>
</feature>
<dbReference type="InterPro" id="IPR006155">
    <property type="entry name" value="Josephin"/>
</dbReference>
<feature type="active site" description="Proton acceptor" evidence="18">
    <location>
        <position position="119"/>
    </location>
</feature>
<evidence type="ECO:0000256" key="16">
    <source>
        <dbReference type="ARBA" id="ARBA00069055"/>
    </source>
</evidence>
<dbReference type="PRINTS" id="PR01233">
    <property type="entry name" value="JOSEPHIN"/>
</dbReference>
<keyword evidence="5" id="KW-0963">Cytoplasm</keyword>
<dbReference type="GO" id="GO:0006508">
    <property type="term" value="P:proteolysis"/>
    <property type="evidence" value="ECO:0007669"/>
    <property type="project" value="UniProtKB-KW"/>
</dbReference>
<dbReference type="FunFam" id="3.90.70.40:FF:000005">
    <property type="entry name" value="Ataxin 3"/>
    <property type="match status" value="1"/>
</dbReference>
<feature type="domain" description="Josephin" evidence="21">
    <location>
        <begin position="1"/>
        <end position="180"/>
    </location>
</feature>
<feature type="region of interest" description="Disordered" evidence="20">
    <location>
        <begin position="235"/>
        <end position="281"/>
    </location>
</feature>
<keyword evidence="8" id="KW-0833">Ubl conjugation pathway</keyword>
<dbReference type="EMBL" id="RCHS01001807">
    <property type="protein sequence ID" value="RMX51281.1"/>
    <property type="molecule type" value="Genomic_DNA"/>
</dbReference>
<dbReference type="GO" id="GO:0005634">
    <property type="term" value="C:nucleus"/>
    <property type="evidence" value="ECO:0007669"/>
    <property type="project" value="UniProtKB-SubCell"/>
</dbReference>
<evidence type="ECO:0000256" key="2">
    <source>
        <dbReference type="ARBA" id="ARBA00004123"/>
    </source>
</evidence>
<evidence type="ECO:0000256" key="8">
    <source>
        <dbReference type="ARBA" id="ARBA00022786"/>
    </source>
</evidence>
<sequence length="293" mass="32914">MDAIFHEKQEGSLCAQHCLNALLQGPYLNPVVLADIATQLDELERARMAEGDVTSQDYQEFIKQPSSNMDDSGFFSIQVICNALRVWGLELIPFLSPEAREARENPQYQKAFICNLQQHWLTIRKIGHQWFNLNSLLSKPALITETYLSLFLTQLQTEGYSIFVVRGNLPESEADQLLKLCPAESQKKPFTTSAHKLVDKTDLTAALQQASGVVGGDDKPVDMDAVRRKRELYFQRQNHTQANNPNTEQTSETADTSQETVTTPGPPADQEESSELSEEEMLQIALKLSLEIT</sequence>
<feature type="active site" evidence="19">
    <location>
        <position position="14"/>
    </location>
</feature>
<evidence type="ECO:0000256" key="18">
    <source>
        <dbReference type="PIRSR" id="PIRSR633865-1"/>
    </source>
</evidence>
<comment type="function">
    <text evidence="14">Acts as a chain editing deubiquitinating enzyme that binds and cleaves 'Lys-48'-linked polyubiquitin chains, with a preference for chains containing four or more ubiquitin molecules thereby modulating protein degradation by the ubiquitin-proteasome pathway. Probably by regulating the IGF-1-insulin-like pathway, regulates lifespan. Regulates germline DNA double-strand-break repair and apoptosis in response to DNA damage by recruiting E4 ubiquitin-protein ligase ufd-2 to DNA repair foci. Interacts with key regulators of transcription and represses transcription. Acts as a histone-binding protein that regulates transcription.</text>
</comment>
<evidence type="ECO:0000256" key="9">
    <source>
        <dbReference type="ARBA" id="ARBA00022801"/>
    </source>
</evidence>
<dbReference type="PROSITE" id="PS50957">
    <property type="entry name" value="JOSEPHIN"/>
    <property type="match status" value="1"/>
</dbReference>
<dbReference type="EC" id="3.4.19.12" evidence="4"/>
<accession>A0A3M6UCA7</accession>
<keyword evidence="6" id="KW-0645">Protease</keyword>